<feature type="transmembrane region" description="Helical" evidence="11">
    <location>
        <begin position="888"/>
        <end position="915"/>
    </location>
</feature>
<dbReference type="GO" id="GO:0006310">
    <property type="term" value="P:DNA recombination"/>
    <property type="evidence" value="ECO:0007669"/>
    <property type="project" value="UniProtKB-KW"/>
</dbReference>
<feature type="compositionally biased region" description="Polar residues" evidence="10">
    <location>
        <begin position="48"/>
        <end position="63"/>
    </location>
</feature>
<protein>
    <submittedName>
        <fullName evidence="15">Voltage-dependent L-type calcium channel subunit alpha-1C</fullName>
    </submittedName>
</protein>
<keyword evidence="4" id="KW-0934">Plastid</keyword>
<sequence length="1232" mass="136744">MGKLTNSSKTIGQLRSGVIRRNVAKATIPAKSALSRTGIIARKKSTLSSLNTKGGSSSFSTSLPLEENRSKRGGTSKKPSRCSISKSDKYRIILERCPAERALRVKRVRPDTIVRYADSVDDFLQWAQSKRLQVKSDRQADKAMARYFDQVFEDGCPLTVASYTLFGYIVLRTIPDRAERDMFPLSRAALAAWRGSRAGGSRVGMVPQVIFHFAAFCIHNKATDAAAAVLLQYDLYTRPSEILNLRGRDIIPSVHAFNSPWGILLGNSEFEEQTKTGATDDVILCDSSHRQWANKLLRCIGKRVGQSDSPIFNISLSQYEKLFRDFSKLEGLKGGLFTPHVIRHSGPSYDLINEYRTFESIQARGRWAAPSSVARYRKPGRLLMTAARLPAKFQRYTEQPVPFAIGGMGQFFGCVEVIVNSDRFGMFVDDLQRGIWQVVFTIMCLEWVTTYVCKPPEEKPWDILGWTDILIEDEKSIWNQFGKAQLQELNNGRLAMMGITGLIAQDVLFGDFGEAAVLPCFGAAACKELFSPVGPESTTEPFLGAGFIYPPLAHGVPDSPIFDFKPNKKHEHEARHRALDTFRLCSTRWWLDLLKGSPKSTKVLRAQEIAGDPLGVEDMAESKPLEGVAAQLHMQDLMNHHTQKALAQQSKRVKQGISRFRQLLREITGMAVFDLMIGVLVLIDTACIILQQEWYGEVKQHLDSTEIFLRGVSVAITTAFAVELTARCLAQVGLGWSWMLFLDGFIVLACFVEVVVYSIDPSNAAALRLLRPLRALRLLRAARGCVRVLQRSSLAVLALSAFAKSLKPLAVIGATFLCGVISVSVILVLQLPATIIELHSPEVEQEVLEKFGSVLASASTVLQVCFGSHDLGPLLFTIFAKSGGRPQLAIFTASVLAFLLITFLCISGVVCGVLLSQVIVQKGDAEVDGGIESFRKNQDLVLSLNQVFEDAGFSSSDNISWSDVLSVLAVDKDKAGQDTDQSAWQYLLTAGPSAAKMEEDEEEDTERFRCILQDKGITMEELYEAYHEMALFGAVSVEDFILCTFKHVANIKTVSMLSFNHQQNKVFWRIQYHAQLVDDALHDMRFKIGNLHAALPDMIQEVEAASLELKELDALEARLELKKQALRDLIAEKEEECGFAEVPREEAMQVERDGHELNEMLKELENEVANLAGSDTTPLQPKDATDAINLLADEMVQHLWGVMLEVPTNMVTNISEGNKQVFLTDLPAGKLT</sequence>
<evidence type="ECO:0000256" key="2">
    <source>
        <dbReference type="ARBA" id="ARBA00004229"/>
    </source>
</evidence>
<evidence type="ECO:0000256" key="10">
    <source>
        <dbReference type="SAM" id="MobiDB-lite"/>
    </source>
</evidence>
<accession>A0A9P1C5D1</accession>
<evidence type="ECO:0000256" key="9">
    <source>
        <dbReference type="SAM" id="Coils"/>
    </source>
</evidence>
<feature type="region of interest" description="Disordered" evidence="10">
    <location>
        <begin position="48"/>
        <end position="83"/>
    </location>
</feature>
<dbReference type="GO" id="GO:0015074">
    <property type="term" value="P:DNA integration"/>
    <property type="evidence" value="ECO:0007669"/>
    <property type="project" value="InterPro"/>
</dbReference>
<dbReference type="Gene3D" id="1.10.443.10">
    <property type="entry name" value="Intergrase catalytic core"/>
    <property type="match status" value="1"/>
</dbReference>
<evidence type="ECO:0000259" key="12">
    <source>
        <dbReference type="Pfam" id="PF00520"/>
    </source>
</evidence>
<name>A0A9P1C5D1_9DINO</name>
<evidence type="ECO:0000256" key="6">
    <source>
        <dbReference type="ARBA" id="ARBA00022989"/>
    </source>
</evidence>
<evidence type="ECO:0000313" key="14">
    <source>
        <dbReference type="EMBL" id="CAL1138332.1"/>
    </source>
</evidence>
<evidence type="ECO:0000256" key="3">
    <source>
        <dbReference type="ARBA" id="ARBA00022528"/>
    </source>
</evidence>
<dbReference type="Gene3D" id="1.20.120.350">
    <property type="entry name" value="Voltage-gated potassium channels. Chain C"/>
    <property type="match status" value="1"/>
</dbReference>
<feature type="domain" description="Ion transport" evidence="12">
    <location>
        <begin position="672"/>
        <end position="911"/>
    </location>
</feature>
<comment type="caution">
    <text evidence="13">The sequence shown here is derived from an EMBL/GenBank/DDBJ whole genome shotgun (WGS) entry which is preliminary data.</text>
</comment>
<dbReference type="SUPFAM" id="SSF56349">
    <property type="entry name" value="DNA breaking-rejoining enzymes"/>
    <property type="match status" value="1"/>
</dbReference>
<feature type="coiled-coil region" evidence="9">
    <location>
        <begin position="1102"/>
        <end position="1174"/>
    </location>
</feature>
<keyword evidence="16" id="KW-1185">Reference proteome</keyword>
<dbReference type="InterPro" id="IPR011010">
    <property type="entry name" value="DNA_brk_join_enz"/>
</dbReference>
<dbReference type="GO" id="GO:0009507">
    <property type="term" value="C:chloroplast"/>
    <property type="evidence" value="ECO:0007669"/>
    <property type="project" value="UniProtKB-SubCell"/>
</dbReference>
<keyword evidence="3" id="KW-0150">Chloroplast</keyword>
<dbReference type="EMBL" id="CAMXCT020000939">
    <property type="protein sequence ID" value="CAL1138332.1"/>
    <property type="molecule type" value="Genomic_DNA"/>
</dbReference>
<evidence type="ECO:0000256" key="5">
    <source>
        <dbReference type="ARBA" id="ARBA00022692"/>
    </source>
</evidence>
<keyword evidence="8" id="KW-0233">DNA recombination</keyword>
<feature type="transmembrane region" description="Helical" evidence="11">
    <location>
        <begin position="738"/>
        <end position="759"/>
    </location>
</feature>
<feature type="compositionally biased region" description="Basic residues" evidence="10">
    <location>
        <begin position="71"/>
        <end position="80"/>
    </location>
</feature>
<dbReference type="GO" id="GO:0005216">
    <property type="term" value="F:monoatomic ion channel activity"/>
    <property type="evidence" value="ECO:0007669"/>
    <property type="project" value="InterPro"/>
</dbReference>
<dbReference type="SUPFAM" id="SSF103511">
    <property type="entry name" value="Chlorophyll a-b binding protein"/>
    <property type="match status" value="1"/>
</dbReference>
<dbReference type="EMBL" id="CAMXCT010000939">
    <property type="protein sequence ID" value="CAI3984957.1"/>
    <property type="molecule type" value="Genomic_DNA"/>
</dbReference>
<keyword evidence="9" id="KW-0175">Coiled coil</keyword>
<evidence type="ECO:0000256" key="7">
    <source>
        <dbReference type="ARBA" id="ARBA00023136"/>
    </source>
</evidence>
<keyword evidence="5 11" id="KW-0812">Transmembrane</keyword>
<proteinExistence type="predicted"/>
<dbReference type="InterPro" id="IPR013762">
    <property type="entry name" value="Integrase-like_cat_sf"/>
</dbReference>
<dbReference type="AlphaFoldDB" id="A0A9P1C5D1"/>
<gene>
    <name evidence="13" type="ORF">C1SCF055_LOCUS12448</name>
</gene>
<feature type="transmembrane region" description="Helical" evidence="11">
    <location>
        <begin position="667"/>
        <end position="691"/>
    </location>
</feature>
<evidence type="ECO:0000256" key="1">
    <source>
        <dbReference type="ARBA" id="ARBA00004141"/>
    </source>
</evidence>
<dbReference type="GO" id="GO:0016020">
    <property type="term" value="C:membrane"/>
    <property type="evidence" value="ECO:0007669"/>
    <property type="project" value="UniProtKB-SubCell"/>
</dbReference>
<evidence type="ECO:0000313" key="16">
    <source>
        <dbReference type="Proteomes" id="UP001152797"/>
    </source>
</evidence>
<dbReference type="InterPro" id="IPR005821">
    <property type="entry name" value="Ion_trans_dom"/>
</dbReference>
<evidence type="ECO:0000313" key="15">
    <source>
        <dbReference type="EMBL" id="CAL4772269.1"/>
    </source>
</evidence>
<dbReference type="GO" id="GO:0003677">
    <property type="term" value="F:DNA binding"/>
    <property type="evidence" value="ECO:0007669"/>
    <property type="project" value="InterPro"/>
</dbReference>
<dbReference type="Proteomes" id="UP001152797">
    <property type="component" value="Unassembled WGS sequence"/>
</dbReference>
<evidence type="ECO:0000256" key="8">
    <source>
        <dbReference type="ARBA" id="ARBA00023172"/>
    </source>
</evidence>
<feature type="transmembrane region" description="Helical" evidence="11">
    <location>
        <begin position="809"/>
        <end position="831"/>
    </location>
</feature>
<reference evidence="14" key="2">
    <citation type="submission" date="2024-04" db="EMBL/GenBank/DDBJ databases">
        <authorList>
            <person name="Chen Y."/>
            <person name="Shah S."/>
            <person name="Dougan E. K."/>
            <person name="Thang M."/>
            <person name="Chan C."/>
        </authorList>
    </citation>
    <scope>NUCLEOTIDE SEQUENCE [LARGE SCALE GENOMIC DNA]</scope>
</reference>
<dbReference type="InterPro" id="IPR027359">
    <property type="entry name" value="Volt_channel_dom_sf"/>
</dbReference>
<evidence type="ECO:0000313" key="13">
    <source>
        <dbReference type="EMBL" id="CAI3984957.1"/>
    </source>
</evidence>
<dbReference type="Pfam" id="PF00504">
    <property type="entry name" value="Chloroa_b-bind"/>
    <property type="match status" value="1"/>
</dbReference>
<evidence type="ECO:0000256" key="4">
    <source>
        <dbReference type="ARBA" id="ARBA00022640"/>
    </source>
</evidence>
<dbReference type="Gene3D" id="1.10.3460.10">
    <property type="entry name" value="Chlorophyll a/b binding protein domain"/>
    <property type="match status" value="1"/>
</dbReference>
<dbReference type="Pfam" id="PF00520">
    <property type="entry name" value="Ion_trans"/>
    <property type="match status" value="1"/>
</dbReference>
<keyword evidence="6 11" id="KW-1133">Transmembrane helix</keyword>
<comment type="subcellular location">
    <subcellularLocation>
        <location evidence="1">Membrane</location>
        <topology evidence="1">Multi-pass membrane protein</topology>
    </subcellularLocation>
    <subcellularLocation>
        <location evidence="2">Plastid</location>
        <location evidence="2">Chloroplast</location>
    </subcellularLocation>
</comment>
<dbReference type="OrthoDB" id="418238at2759"/>
<evidence type="ECO:0000256" key="11">
    <source>
        <dbReference type="SAM" id="Phobius"/>
    </source>
</evidence>
<dbReference type="InterPro" id="IPR022796">
    <property type="entry name" value="Chloroa_b-bind"/>
</dbReference>
<reference evidence="13" key="1">
    <citation type="submission" date="2022-10" db="EMBL/GenBank/DDBJ databases">
        <authorList>
            <person name="Chen Y."/>
            <person name="Dougan E. K."/>
            <person name="Chan C."/>
            <person name="Rhodes N."/>
            <person name="Thang M."/>
        </authorList>
    </citation>
    <scope>NUCLEOTIDE SEQUENCE</scope>
</reference>
<dbReference type="EMBL" id="CAMXCT030000939">
    <property type="protein sequence ID" value="CAL4772269.1"/>
    <property type="molecule type" value="Genomic_DNA"/>
</dbReference>
<keyword evidence="7 11" id="KW-0472">Membrane</keyword>
<organism evidence="13">
    <name type="scientific">Cladocopium goreaui</name>
    <dbReference type="NCBI Taxonomy" id="2562237"/>
    <lineage>
        <taxon>Eukaryota</taxon>
        <taxon>Sar</taxon>
        <taxon>Alveolata</taxon>
        <taxon>Dinophyceae</taxon>
        <taxon>Suessiales</taxon>
        <taxon>Symbiodiniaceae</taxon>
        <taxon>Cladocopium</taxon>
    </lineage>
</organism>